<dbReference type="Pfam" id="PF00015">
    <property type="entry name" value="MCPsignal"/>
    <property type="match status" value="1"/>
</dbReference>
<evidence type="ECO:0000259" key="5">
    <source>
        <dbReference type="PROSITE" id="PS50111"/>
    </source>
</evidence>
<name>A0ABW5DTG3_9PROT</name>
<protein>
    <submittedName>
        <fullName evidence="7">Methyl-accepting chemotaxis protein</fullName>
    </submittedName>
</protein>
<dbReference type="EMBL" id="JBHUIP010000010">
    <property type="protein sequence ID" value="MFD2263281.1"/>
    <property type="molecule type" value="Genomic_DNA"/>
</dbReference>
<keyword evidence="4" id="KW-0472">Membrane</keyword>
<dbReference type="InterPro" id="IPR013587">
    <property type="entry name" value="Nitrate/nitrite_sensing"/>
</dbReference>
<dbReference type="InterPro" id="IPR003660">
    <property type="entry name" value="HAMP_dom"/>
</dbReference>
<dbReference type="Pfam" id="PF08376">
    <property type="entry name" value="NIT"/>
    <property type="match status" value="1"/>
</dbReference>
<evidence type="ECO:0000256" key="3">
    <source>
        <dbReference type="PROSITE-ProRule" id="PRU00284"/>
    </source>
</evidence>
<feature type="transmembrane region" description="Helical" evidence="4">
    <location>
        <begin position="309"/>
        <end position="330"/>
    </location>
</feature>
<gene>
    <name evidence="7" type="ORF">ACFSM5_10310</name>
</gene>
<dbReference type="SMART" id="SM00283">
    <property type="entry name" value="MA"/>
    <property type="match status" value="1"/>
</dbReference>
<feature type="domain" description="Methyl-accepting transducer" evidence="5">
    <location>
        <begin position="425"/>
        <end position="661"/>
    </location>
</feature>
<comment type="similarity">
    <text evidence="2">Belongs to the methyl-accepting chemotaxis (MCP) protein family.</text>
</comment>
<sequence>MGRISLRNQVRLAAAFLSLIVVAVSASSILQYARSYAAIERGVVLAEAVEKISAVVHEMQKERGLSALFLGSQGKNNGAELISQRKLTDGRIAEWASHLAKIPAGDDFAPFSTLATKGQECLSALPNFRTQVDRLAVAAPQSAATYTGCIANQLAPADMLPALLLDSDTSHLVVAYLSLVKGKERAGQERALGSGIMTAGKAEPEVLKRYLELAAEQNAFFITFKDTAPTDIRQAFLEGPEADIAKKVQAYRNEVYKRSPANDFTGMVGPEWFATSTVRINALKDVEDRFAKIILSTANEAKARLGTSLYTAIGICIAALIAATLASLLLTRQVQRYLGGLARTTREIVQGNTSTEIAFQDRSDEVGEIAQALEGFRANLIETRRLTEDTQAAQSARESRILARDHLVTSFVEQMSHLVASFQQNGNQIDGRANDLSHLVATLGGISERASQNCSEVADYVNSVASTAEELSSAIFEISSQADRAKSVCEGAESETQQMVSTVGNLNQSTNRIRDILGLINTLASQTNLLALNATIEAARAGDAGKGFAVVASEVKALAHQTEQATRDIHEQVEGITANVDQTVKAIDGMVDFVNRLSAITTAIAASIDQQKAATGEIARSVQQAADGTRNVEAEVAGVSNSAQAGAQVAEDLITSISVLLDRSGVLEQDVRVFSGEVKALG</sequence>
<dbReference type="CDD" id="cd06225">
    <property type="entry name" value="HAMP"/>
    <property type="match status" value="1"/>
</dbReference>
<dbReference type="Gene3D" id="1.10.287.950">
    <property type="entry name" value="Methyl-accepting chemotaxis protein"/>
    <property type="match status" value="1"/>
</dbReference>
<dbReference type="SUPFAM" id="SSF58104">
    <property type="entry name" value="Methyl-accepting chemotaxis protein (MCP) signaling domain"/>
    <property type="match status" value="1"/>
</dbReference>
<evidence type="ECO:0000259" key="6">
    <source>
        <dbReference type="PROSITE" id="PS50885"/>
    </source>
</evidence>
<dbReference type="PANTHER" id="PTHR32089">
    <property type="entry name" value="METHYL-ACCEPTING CHEMOTAXIS PROTEIN MCPB"/>
    <property type="match status" value="1"/>
</dbReference>
<dbReference type="RefSeq" id="WP_379876270.1">
    <property type="nucleotide sequence ID" value="NZ_JBHUIP010000010.1"/>
</dbReference>
<organism evidence="7 8">
    <name type="scientific">Lacibacterium aquatile</name>
    <dbReference type="NCBI Taxonomy" id="1168082"/>
    <lineage>
        <taxon>Bacteria</taxon>
        <taxon>Pseudomonadati</taxon>
        <taxon>Pseudomonadota</taxon>
        <taxon>Alphaproteobacteria</taxon>
        <taxon>Rhodospirillales</taxon>
        <taxon>Rhodospirillaceae</taxon>
    </lineage>
</organism>
<comment type="caution">
    <text evidence="7">The sequence shown here is derived from an EMBL/GenBank/DDBJ whole genome shotgun (WGS) entry which is preliminary data.</text>
</comment>
<keyword evidence="8" id="KW-1185">Reference proteome</keyword>
<reference evidence="8" key="1">
    <citation type="journal article" date="2019" name="Int. J. Syst. Evol. Microbiol.">
        <title>The Global Catalogue of Microorganisms (GCM) 10K type strain sequencing project: providing services to taxonomists for standard genome sequencing and annotation.</title>
        <authorList>
            <consortium name="The Broad Institute Genomics Platform"/>
            <consortium name="The Broad Institute Genome Sequencing Center for Infectious Disease"/>
            <person name="Wu L."/>
            <person name="Ma J."/>
        </authorList>
    </citation>
    <scope>NUCLEOTIDE SEQUENCE [LARGE SCALE GENOMIC DNA]</scope>
    <source>
        <strain evidence="8">CGMCC 1.19062</strain>
    </source>
</reference>
<dbReference type="PROSITE" id="PS50111">
    <property type="entry name" value="CHEMOTAXIS_TRANSDUC_2"/>
    <property type="match status" value="1"/>
</dbReference>
<keyword evidence="4" id="KW-1133">Transmembrane helix</keyword>
<dbReference type="InterPro" id="IPR004089">
    <property type="entry name" value="MCPsignal_dom"/>
</dbReference>
<dbReference type="PANTHER" id="PTHR32089:SF112">
    <property type="entry name" value="LYSOZYME-LIKE PROTEIN-RELATED"/>
    <property type="match status" value="1"/>
</dbReference>
<feature type="domain" description="HAMP" evidence="6">
    <location>
        <begin position="332"/>
        <end position="385"/>
    </location>
</feature>
<evidence type="ECO:0000313" key="8">
    <source>
        <dbReference type="Proteomes" id="UP001597295"/>
    </source>
</evidence>
<dbReference type="Gene3D" id="6.10.340.10">
    <property type="match status" value="1"/>
</dbReference>
<accession>A0ABW5DTG3</accession>
<evidence type="ECO:0000256" key="2">
    <source>
        <dbReference type="ARBA" id="ARBA00029447"/>
    </source>
</evidence>
<dbReference type="Proteomes" id="UP001597295">
    <property type="component" value="Unassembled WGS sequence"/>
</dbReference>
<dbReference type="PROSITE" id="PS50885">
    <property type="entry name" value="HAMP"/>
    <property type="match status" value="1"/>
</dbReference>
<proteinExistence type="inferred from homology"/>
<dbReference type="SMART" id="SM00304">
    <property type="entry name" value="HAMP"/>
    <property type="match status" value="1"/>
</dbReference>
<keyword evidence="4" id="KW-0812">Transmembrane</keyword>
<evidence type="ECO:0000256" key="4">
    <source>
        <dbReference type="SAM" id="Phobius"/>
    </source>
</evidence>
<keyword evidence="1 3" id="KW-0807">Transducer</keyword>
<evidence type="ECO:0000256" key="1">
    <source>
        <dbReference type="ARBA" id="ARBA00023224"/>
    </source>
</evidence>
<evidence type="ECO:0000313" key="7">
    <source>
        <dbReference type="EMBL" id="MFD2263281.1"/>
    </source>
</evidence>
<dbReference type="Pfam" id="PF00672">
    <property type="entry name" value="HAMP"/>
    <property type="match status" value="1"/>
</dbReference>